<evidence type="ECO:0000313" key="3">
    <source>
        <dbReference type="Proteomes" id="UP000007305"/>
    </source>
</evidence>
<dbReference type="EnsemblPlants" id="Zm00001eb407060_T001">
    <property type="protein sequence ID" value="Zm00001eb407060_P001"/>
    <property type="gene ID" value="Zm00001eb407060"/>
</dbReference>
<dbReference type="GO" id="GO:0000160">
    <property type="term" value="P:phosphorelay signal transduction system"/>
    <property type="evidence" value="ECO:0007669"/>
    <property type="project" value="InterPro"/>
</dbReference>
<accession>A0A804R910</accession>
<evidence type="ECO:0000256" key="1">
    <source>
        <dbReference type="SAM" id="Phobius"/>
    </source>
</evidence>
<sequence length="82" mass="9194">MAAAELREQLNALLSSMITLEDRGMPGFIANVVTLFCDWIIFDLASLLYIVFIPAIPTLEHPIMDFNKVDPYVHQLKGSSAR</sequence>
<dbReference type="InterPro" id="IPR036641">
    <property type="entry name" value="HPT_dom_sf"/>
</dbReference>
<reference evidence="2" key="3">
    <citation type="submission" date="2021-05" db="UniProtKB">
        <authorList>
            <consortium name="EnsemblPlants"/>
        </authorList>
    </citation>
    <scope>IDENTIFICATION</scope>
    <source>
        <strain evidence="2">cv. B73</strain>
    </source>
</reference>
<dbReference type="Gramene" id="Zm00001eb407060_T001">
    <property type="protein sequence ID" value="Zm00001eb407060_P001"/>
    <property type="gene ID" value="Zm00001eb407060"/>
</dbReference>
<reference evidence="3" key="1">
    <citation type="journal article" date="2009" name="Science">
        <title>The B73 maize genome: complexity, diversity, and dynamics.</title>
        <authorList>
            <person name="Schnable P.S."/>
            <person name="Ware D."/>
            <person name="Fulton R.S."/>
            <person name="Stein J.C."/>
            <person name="Wei F."/>
            <person name="Pasternak S."/>
            <person name="Liang C."/>
            <person name="Zhang J."/>
            <person name="Fulton L."/>
            <person name="Graves T.A."/>
            <person name="Minx P."/>
            <person name="Reily A.D."/>
            <person name="Courtney L."/>
            <person name="Kruchowski S.S."/>
            <person name="Tomlinson C."/>
            <person name="Strong C."/>
            <person name="Delehaunty K."/>
            <person name="Fronick C."/>
            <person name="Courtney B."/>
            <person name="Rock S.M."/>
            <person name="Belter E."/>
            <person name="Du F."/>
            <person name="Kim K."/>
            <person name="Abbott R.M."/>
            <person name="Cotton M."/>
            <person name="Levy A."/>
            <person name="Marchetto P."/>
            <person name="Ochoa K."/>
            <person name="Jackson S.M."/>
            <person name="Gillam B."/>
            <person name="Chen W."/>
            <person name="Yan L."/>
            <person name="Higginbotham J."/>
            <person name="Cardenas M."/>
            <person name="Waligorski J."/>
            <person name="Applebaum E."/>
            <person name="Phelps L."/>
            <person name="Falcone J."/>
            <person name="Kanchi K."/>
            <person name="Thane T."/>
            <person name="Scimone A."/>
            <person name="Thane N."/>
            <person name="Henke J."/>
            <person name="Wang T."/>
            <person name="Ruppert J."/>
            <person name="Shah N."/>
            <person name="Rotter K."/>
            <person name="Hodges J."/>
            <person name="Ingenthron E."/>
            <person name="Cordes M."/>
            <person name="Kohlberg S."/>
            <person name="Sgro J."/>
            <person name="Delgado B."/>
            <person name="Mead K."/>
            <person name="Chinwalla A."/>
            <person name="Leonard S."/>
            <person name="Crouse K."/>
            <person name="Collura K."/>
            <person name="Kudrna D."/>
            <person name="Currie J."/>
            <person name="He R."/>
            <person name="Angelova A."/>
            <person name="Rajasekar S."/>
            <person name="Mueller T."/>
            <person name="Lomeli R."/>
            <person name="Scara G."/>
            <person name="Ko A."/>
            <person name="Delaney K."/>
            <person name="Wissotski M."/>
            <person name="Lopez G."/>
            <person name="Campos D."/>
            <person name="Braidotti M."/>
            <person name="Ashley E."/>
            <person name="Golser W."/>
            <person name="Kim H."/>
            <person name="Lee S."/>
            <person name="Lin J."/>
            <person name="Dujmic Z."/>
            <person name="Kim W."/>
            <person name="Talag J."/>
            <person name="Zuccolo A."/>
            <person name="Fan C."/>
            <person name="Sebastian A."/>
            <person name="Kramer M."/>
            <person name="Spiegel L."/>
            <person name="Nascimento L."/>
            <person name="Zutavern T."/>
            <person name="Miller B."/>
            <person name="Ambroise C."/>
            <person name="Muller S."/>
            <person name="Spooner W."/>
            <person name="Narechania A."/>
            <person name="Ren L."/>
            <person name="Wei S."/>
            <person name="Kumari S."/>
            <person name="Faga B."/>
            <person name="Levy M.J."/>
            <person name="McMahan L."/>
            <person name="Van Buren P."/>
            <person name="Vaughn M.W."/>
            <person name="Ying K."/>
            <person name="Yeh C.-T."/>
            <person name="Emrich S.J."/>
            <person name="Jia Y."/>
            <person name="Kalyanaraman A."/>
            <person name="Hsia A.-P."/>
            <person name="Barbazuk W.B."/>
            <person name="Baucom R.S."/>
            <person name="Brutnell T.P."/>
            <person name="Carpita N.C."/>
            <person name="Chaparro C."/>
            <person name="Chia J.-M."/>
            <person name="Deragon J.-M."/>
            <person name="Estill J.C."/>
            <person name="Fu Y."/>
            <person name="Jeddeloh J.A."/>
            <person name="Han Y."/>
            <person name="Lee H."/>
            <person name="Li P."/>
            <person name="Lisch D.R."/>
            <person name="Liu S."/>
            <person name="Liu Z."/>
            <person name="Nagel D.H."/>
            <person name="McCann M.C."/>
            <person name="SanMiguel P."/>
            <person name="Myers A.M."/>
            <person name="Nettleton D."/>
            <person name="Nguyen J."/>
            <person name="Penning B.W."/>
            <person name="Ponnala L."/>
            <person name="Schneider K.L."/>
            <person name="Schwartz D.C."/>
            <person name="Sharma A."/>
            <person name="Soderlund C."/>
            <person name="Springer N.M."/>
            <person name="Sun Q."/>
            <person name="Wang H."/>
            <person name="Waterman M."/>
            <person name="Westerman R."/>
            <person name="Wolfgruber T.K."/>
            <person name="Yang L."/>
            <person name="Yu Y."/>
            <person name="Zhang L."/>
            <person name="Zhou S."/>
            <person name="Zhu Q."/>
            <person name="Bennetzen J.L."/>
            <person name="Dawe R.K."/>
            <person name="Jiang J."/>
            <person name="Jiang N."/>
            <person name="Presting G.G."/>
            <person name="Wessler S.R."/>
            <person name="Aluru S."/>
            <person name="Martienssen R.A."/>
            <person name="Clifton S.W."/>
            <person name="McCombie W.R."/>
            <person name="Wing R.A."/>
            <person name="Wilson R.K."/>
        </authorList>
    </citation>
    <scope>NUCLEOTIDE SEQUENCE [LARGE SCALE GENOMIC DNA]</scope>
    <source>
        <strain evidence="3">cv. B73</strain>
    </source>
</reference>
<evidence type="ECO:0000313" key="2">
    <source>
        <dbReference type="EnsemblPlants" id="Zm00001eb407060_P001"/>
    </source>
</evidence>
<organism evidence="2 3">
    <name type="scientific">Zea mays</name>
    <name type="common">Maize</name>
    <dbReference type="NCBI Taxonomy" id="4577"/>
    <lineage>
        <taxon>Eukaryota</taxon>
        <taxon>Viridiplantae</taxon>
        <taxon>Streptophyta</taxon>
        <taxon>Embryophyta</taxon>
        <taxon>Tracheophyta</taxon>
        <taxon>Spermatophyta</taxon>
        <taxon>Magnoliopsida</taxon>
        <taxon>Liliopsida</taxon>
        <taxon>Poales</taxon>
        <taxon>Poaceae</taxon>
        <taxon>PACMAD clade</taxon>
        <taxon>Panicoideae</taxon>
        <taxon>Andropogonodae</taxon>
        <taxon>Andropogoneae</taxon>
        <taxon>Tripsacinae</taxon>
        <taxon>Zea</taxon>
    </lineage>
</organism>
<dbReference type="Gene3D" id="1.20.120.160">
    <property type="entry name" value="HPT domain"/>
    <property type="match status" value="1"/>
</dbReference>
<keyword evidence="3" id="KW-1185">Reference proteome</keyword>
<dbReference type="Proteomes" id="UP000007305">
    <property type="component" value="Chromosome 10"/>
</dbReference>
<reference evidence="2" key="2">
    <citation type="submission" date="2019-07" db="EMBL/GenBank/DDBJ databases">
        <authorList>
            <person name="Seetharam A."/>
            <person name="Woodhouse M."/>
            <person name="Cannon E."/>
        </authorList>
    </citation>
    <scope>NUCLEOTIDE SEQUENCE [LARGE SCALE GENOMIC DNA]</scope>
    <source>
        <strain evidence="2">cv. B73</strain>
    </source>
</reference>
<proteinExistence type="predicted"/>
<keyword evidence="1" id="KW-1133">Transmembrane helix</keyword>
<protein>
    <submittedName>
        <fullName evidence="2">Uncharacterized protein</fullName>
    </submittedName>
</protein>
<dbReference type="AlphaFoldDB" id="A0A804R910"/>
<keyword evidence="1" id="KW-0812">Transmembrane</keyword>
<dbReference type="InParanoid" id="A0A804R910"/>
<keyword evidence="1" id="KW-0472">Membrane</keyword>
<feature type="transmembrane region" description="Helical" evidence="1">
    <location>
        <begin position="28"/>
        <end position="52"/>
    </location>
</feature>
<name>A0A804R910_MAIZE</name>